<comment type="subcellular location">
    <subcellularLocation>
        <location evidence="1">Cell membrane</location>
        <topology evidence="1">Multi-pass membrane protein</topology>
    </subcellularLocation>
</comment>
<dbReference type="PANTHER" id="PTHR30572:SF4">
    <property type="entry name" value="ABC TRANSPORTER PERMEASE YTRF"/>
    <property type="match status" value="1"/>
</dbReference>
<evidence type="ECO:0000256" key="6">
    <source>
        <dbReference type="ARBA" id="ARBA00038076"/>
    </source>
</evidence>
<evidence type="ECO:0000256" key="7">
    <source>
        <dbReference type="SAM" id="Phobius"/>
    </source>
</evidence>
<feature type="transmembrane region" description="Helical" evidence="7">
    <location>
        <begin position="314"/>
        <end position="347"/>
    </location>
</feature>
<protein>
    <submittedName>
        <fullName evidence="10">ABC transporter permease</fullName>
    </submittedName>
</protein>
<proteinExistence type="inferred from homology"/>
<evidence type="ECO:0000256" key="1">
    <source>
        <dbReference type="ARBA" id="ARBA00004651"/>
    </source>
</evidence>
<dbReference type="InterPro" id="IPR025857">
    <property type="entry name" value="MacB_PCD"/>
</dbReference>
<sequence length="393" mass="40729">MDRSRVRISRLLAEAVEGIATRPSRSALIVVGTMLGVGSFVTVLGLTATANAQIGASFNAQSSTEVSIGFADGAPVKRFDPGADARVAAIDGVQAVGVHQELGLEASALPRRLASGVTPPPVRVTAVSHGFFDVAGPRLVAGRLFDPFLEQQPVVLLGERAARALGITTLTGEPAVYLDDQPFTVVGLIRSGRVSAMASGVMIPLAYARASLRDETPEAMTVVTRVGAGETTAEQAPLAIAPYDVRSIVARYPPRATALREAVSDQLRLLFIALAAVCMVIGSIGIINVNLMAVIERTSEIGLRRSLGATRLHVVGQLLVESSVLGVLGGMVGGLVGEVAVVIVSVVQDWTPTLDARTLLAAPAVGTLVGIVGGAYPAARAARIEPVEAFRRA</sequence>
<keyword evidence="11" id="KW-1185">Reference proteome</keyword>
<dbReference type="RefSeq" id="WP_367919112.1">
    <property type="nucleotide sequence ID" value="NZ_BAABAC010000018.1"/>
</dbReference>
<dbReference type="InterPro" id="IPR050250">
    <property type="entry name" value="Macrolide_Exporter_MacB"/>
</dbReference>
<feature type="transmembrane region" description="Helical" evidence="7">
    <location>
        <begin position="27"/>
        <end position="48"/>
    </location>
</feature>
<feature type="domain" description="ABC3 transporter permease C-terminal" evidence="8">
    <location>
        <begin position="273"/>
        <end position="386"/>
    </location>
</feature>
<dbReference type="Pfam" id="PF12704">
    <property type="entry name" value="MacB_PCD"/>
    <property type="match status" value="1"/>
</dbReference>
<gene>
    <name evidence="10" type="ORF">ACFQ3F_21675</name>
</gene>
<organism evidence="10 11">
    <name type="scientific">Nocardioides ginsengisoli</name>
    <dbReference type="NCBI Taxonomy" id="363868"/>
    <lineage>
        <taxon>Bacteria</taxon>
        <taxon>Bacillati</taxon>
        <taxon>Actinomycetota</taxon>
        <taxon>Actinomycetes</taxon>
        <taxon>Propionibacteriales</taxon>
        <taxon>Nocardioidaceae</taxon>
        <taxon>Nocardioides</taxon>
    </lineage>
</organism>
<evidence type="ECO:0000256" key="2">
    <source>
        <dbReference type="ARBA" id="ARBA00022475"/>
    </source>
</evidence>
<evidence type="ECO:0000313" key="11">
    <source>
        <dbReference type="Proteomes" id="UP001597229"/>
    </source>
</evidence>
<accession>A0ABW3W6E0</accession>
<dbReference type="PANTHER" id="PTHR30572">
    <property type="entry name" value="MEMBRANE COMPONENT OF TRANSPORTER-RELATED"/>
    <property type="match status" value="1"/>
</dbReference>
<keyword evidence="3 7" id="KW-0812">Transmembrane</keyword>
<evidence type="ECO:0000313" key="10">
    <source>
        <dbReference type="EMBL" id="MFD1250417.1"/>
    </source>
</evidence>
<evidence type="ECO:0000256" key="5">
    <source>
        <dbReference type="ARBA" id="ARBA00023136"/>
    </source>
</evidence>
<reference evidence="11" key="1">
    <citation type="journal article" date="2019" name="Int. J. Syst. Evol. Microbiol.">
        <title>The Global Catalogue of Microorganisms (GCM) 10K type strain sequencing project: providing services to taxonomists for standard genome sequencing and annotation.</title>
        <authorList>
            <consortium name="The Broad Institute Genomics Platform"/>
            <consortium name="The Broad Institute Genome Sequencing Center for Infectious Disease"/>
            <person name="Wu L."/>
            <person name="Ma J."/>
        </authorList>
    </citation>
    <scope>NUCLEOTIDE SEQUENCE [LARGE SCALE GENOMIC DNA]</scope>
    <source>
        <strain evidence="11">CCUG 52478</strain>
    </source>
</reference>
<evidence type="ECO:0000256" key="3">
    <source>
        <dbReference type="ARBA" id="ARBA00022692"/>
    </source>
</evidence>
<dbReference type="Proteomes" id="UP001597229">
    <property type="component" value="Unassembled WGS sequence"/>
</dbReference>
<comment type="caution">
    <text evidence="10">The sequence shown here is derived from an EMBL/GenBank/DDBJ whole genome shotgun (WGS) entry which is preliminary data.</text>
</comment>
<evidence type="ECO:0000259" key="9">
    <source>
        <dbReference type="Pfam" id="PF12704"/>
    </source>
</evidence>
<keyword evidence="2" id="KW-1003">Cell membrane</keyword>
<name>A0ABW3W6E0_9ACTN</name>
<keyword evidence="5 7" id="KW-0472">Membrane</keyword>
<dbReference type="InterPro" id="IPR003838">
    <property type="entry name" value="ABC3_permease_C"/>
</dbReference>
<feature type="transmembrane region" description="Helical" evidence="7">
    <location>
        <begin position="269"/>
        <end position="293"/>
    </location>
</feature>
<feature type="transmembrane region" description="Helical" evidence="7">
    <location>
        <begin position="359"/>
        <end position="379"/>
    </location>
</feature>
<dbReference type="EMBL" id="JBHTLX010000024">
    <property type="protein sequence ID" value="MFD1250417.1"/>
    <property type="molecule type" value="Genomic_DNA"/>
</dbReference>
<comment type="similarity">
    <text evidence="6">Belongs to the ABC-4 integral membrane protein family.</text>
</comment>
<evidence type="ECO:0000259" key="8">
    <source>
        <dbReference type="Pfam" id="PF02687"/>
    </source>
</evidence>
<dbReference type="Pfam" id="PF02687">
    <property type="entry name" value="FtsX"/>
    <property type="match status" value="1"/>
</dbReference>
<keyword evidence="4 7" id="KW-1133">Transmembrane helix</keyword>
<evidence type="ECO:0000256" key="4">
    <source>
        <dbReference type="ARBA" id="ARBA00022989"/>
    </source>
</evidence>
<feature type="domain" description="MacB-like periplasmic core" evidence="9">
    <location>
        <begin position="26"/>
        <end position="233"/>
    </location>
</feature>